<reference evidence="1" key="1">
    <citation type="submission" date="2023-03" db="UniProtKB">
        <authorList>
            <consortium name="EnsemblPlants"/>
        </authorList>
    </citation>
    <scope>IDENTIFICATION</scope>
</reference>
<protein>
    <submittedName>
        <fullName evidence="1">Uncharacterized protein</fullName>
    </submittedName>
</protein>
<dbReference type="EnsemblPlants" id="MELO3C035070.2.1">
    <property type="protein sequence ID" value="MELO3C035070.2.1"/>
    <property type="gene ID" value="MELO3C035070.2"/>
</dbReference>
<evidence type="ECO:0000313" key="1">
    <source>
        <dbReference type="EnsemblPlants" id="MELO3C035070.2.1"/>
    </source>
</evidence>
<sequence length="173" mass="20155">MSHRDEPQLLQTPPEKYSFIKQNHWEKFVRSRLFETFQILLGPSLKHQSQFLPSNAVKVILSKVGYKLKEDSNEVYLNQAKMWKKAQVNKQGQYDNDDVQQVVHKIDEILMNTDSSSVNRHYLNDVLTQALGTKEHNSHVRRVGGYVTLAMYFYSVKKTSKDEANIVLDNEKL</sequence>
<dbReference type="PANTHER" id="PTHR33018">
    <property type="entry name" value="OS10G0338966 PROTEIN-RELATED"/>
    <property type="match status" value="1"/>
</dbReference>
<proteinExistence type="predicted"/>
<name>A0A9I9EKP5_CUCME</name>
<dbReference type="AlphaFoldDB" id="A0A9I9EKP5"/>
<dbReference type="PANTHER" id="PTHR33018:SF31">
    <property type="entry name" value="TRANSPOSASE, PTTA_EN_SPM, PLANT"/>
    <property type="match status" value="1"/>
</dbReference>
<dbReference type="Gramene" id="MELO3C035070.2.1">
    <property type="protein sequence ID" value="MELO3C035070.2.1"/>
    <property type="gene ID" value="MELO3C035070.2"/>
</dbReference>
<accession>A0A9I9EKP5</accession>
<organism evidence="1">
    <name type="scientific">Cucumis melo</name>
    <name type="common">Muskmelon</name>
    <dbReference type="NCBI Taxonomy" id="3656"/>
    <lineage>
        <taxon>Eukaryota</taxon>
        <taxon>Viridiplantae</taxon>
        <taxon>Streptophyta</taxon>
        <taxon>Embryophyta</taxon>
        <taxon>Tracheophyta</taxon>
        <taxon>Spermatophyta</taxon>
        <taxon>Magnoliopsida</taxon>
        <taxon>eudicotyledons</taxon>
        <taxon>Gunneridae</taxon>
        <taxon>Pentapetalae</taxon>
        <taxon>rosids</taxon>
        <taxon>fabids</taxon>
        <taxon>Cucurbitales</taxon>
        <taxon>Cucurbitaceae</taxon>
        <taxon>Benincaseae</taxon>
        <taxon>Cucumis</taxon>
    </lineage>
</organism>